<sequence>MPETKLYGTVLVRAKEIMDFIAQSETNPTLKEISQGIDMTSSTVLKILTTLDVLGFVTRTGDGKNYQLGMELFRYGQRVAEDFDIRDMARGPLSKLRDQTSETINLGVIAHHQVTLVEKYESPQSVNLKSHIGGSMNLYSSSMGKAMLATLDDSALADYLDQVRPLQQIGPNTITSETALKQDLTRIRQRGYSIDNEENEPDVYCIGFALVKANHLYGAFSITTPKYRMSPERQATFIDLAKIAQASIVQSL</sequence>
<dbReference type="InterPro" id="IPR036390">
    <property type="entry name" value="WH_DNA-bd_sf"/>
</dbReference>
<dbReference type="Proteomes" id="UP000217918">
    <property type="component" value="Unassembled WGS sequence"/>
</dbReference>
<evidence type="ECO:0000259" key="5">
    <source>
        <dbReference type="PROSITE" id="PS51078"/>
    </source>
</evidence>
<dbReference type="InterPro" id="IPR014757">
    <property type="entry name" value="Tscrpt_reg_IclR_C"/>
</dbReference>
<dbReference type="InterPro" id="IPR029016">
    <property type="entry name" value="GAF-like_dom_sf"/>
</dbReference>
<evidence type="ECO:0000313" key="9">
    <source>
        <dbReference type="EMBL" id="WAD00701.1"/>
    </source>
</evidence>
<evidence type="ECO:0000259" key="4">
    <source>
        <dbReference type="PROSITE" id="PS51077"/>
    </source>
</evidence>
<evidence type="ECO:0000256" key="2">
    <source>
        <dbReference type="ARBA" id="ARBA00023125"/>
    </source>
</evidence>
<dbReference type="Pfam" id="PF01614">
    <property type="entry name" value="IclR_C"/>
    <property type="match status" value="1"/>
</dbReference>
<reference evidence="7 10" key="1">
    <citation type="submission" date="2017-09" db="EMBL/GenBank/DDBJ databases">
        <title>Genome sequence of Lactobacillus brevis D7.</title>
        <authorList>
            <person name="Kwon M.-S."/>
            <person name="Lim S.K."/>
            <person name="Choi H.-J."/>
        </authorList>
    </citation>
    <scope>NUCLEOTIDE SEQUENCE [LARGE SCALE GENOMIC DNA]</scope>
    <source>
        <strain evidence="7 10">D7</strain>
    </source>
</reference>
<dbReference type="InterPro" id="IPR005471">
    <property type="entry name" value="Tscrpt_reg_IclR_N"/>
</dbReference>
<reference evidence="6" key="4">
    <citation type="submission" date="2022-09" db="EMBL/GenBank/DDBJ databases">
        <title>Genome-inferred correspondence between phylogeny and metabolic traits in the wild Drosophila gut microbiome.</title>
        <authorList>
            <person name="Bueno E."/>
            <person name="Blow F."/>
            <person name="Douglas A.E."/>
        </authorList>
    </citation>
    <scope>NUCLEOTIDE SEQUENCE</scope>
    <source>
        <strain evidence="6">Dm-2019-70</strain>
    </source>
</reference>
<dbReference type="Proteomes" id="UP000676478">
    <property type="component" value="Unassembled WGS sequence"/>
</dbReference>
<dbReference type="PROSITE" id="PS51077">
    <property type="entry name" value="HTH_ICLR"/>
    <property type="match status" value="1"/>
</dbReference>
<evidence type="ECO:0000256" key="3">
    <source>
        <dbReference type="ARBA" id="ARBA00023163"/>
    </source>
</evidence>
<evidence type="ECO:0000256" key="1">
    <source>
        <dbReference type="ARBA" id="ARBA00023015"/>
    </source>
</evidence>
<dbReference type="AlphaFoldDB" id="A0A0C1PVV7"/>
<reference evidence="6" key="3">
    <citation type="submission" date="2020-12" db="EMBL/GenBank/DDBJ databases">
        <authorList>
            <person name="Mcmullen J.G."/>
        </authorList>
    </citation>
    <scope>NUCLEOTIDE SEQUENCE</scope>
    <source>
        <strain evidence="6">Dm-2019-70</strain>
    </source>
</reference>
<feature type="domain" description="HTH iclR-type" evidence="4">
    <location>
        <begin position="8"/>
        <end position="70"/>
    </location>
</feature>
<keyword evidence="2" id="KW-0238">DNA-binding</keyword>
<organism evidence="6 12">
    <name type="scientific">Levilactobacillus brevis</name>
    <name type="common">Lactobacillus brevis</name>
    <dbReference type="NCBI Taxonomy" id="1580"/>
    <lineage>
        <taxon>Bacteria</taxon>
        <taxon>Bacillati</taxon>
        <taxon>Bacillota</taxon>
        <taxon>Bacilli</taxon>
        <taxon>Lactobacillales</taxon>
        <taxon>Lactobacillaceae</taxon>
        <taxon>Levilactobacillus</taxon>
    </lineage>
</organism>
<evidence type="ECO:0000313" key="7">
    <source>
        <dbReference type="EMBL" id="PBQ22818.1"/>
    </source>
</evidence>
<dbReference type="Pfam" id="PF09339">
    <property type="entry name" value="HTH_IclR"/>
    <property type="match status" value="1"/>
</dbReference>
<evidence type="ECO:0000313" key="8">
    <source>
        <dbReference type="EMBL" id="QCZ52364.1"/>
    </source>
</evidence>
<accession>A0A0C1PVV7</accession>
<dbReference type="PANTHER" id="PTHR30136">
    <property type="entry name" value="HELIX-TURN-HELIX TRANSCRIPTIONAL REGULATOR, ICLR FAMILY"/>
    <property type="match status" value="1"/>
</dbReference>
<dbReference type="PANTHER" id="PTHR30136:SF7">
    <property type="entry name" value="HTH-TYPE TRANSCRIPTIONAL REGULATOR KDGR-RELATED"/>
    <property type="match status" value="1"/>
</dbReference>
<dbReference type="InterPro" id="IPR050707">
    <property type="entry name" value="HTH_MetabolicPath_Reg"/>
</dbReference>
<dbReference type="OrthoDB" id="9791752at2"/>
<dbReference type="EMBL" id="CP113117">
    <property type="protein sequence ID" value="WAD00701.1"/>
    <property type="molecule type" value="Genomic_DNA"/>
</dbReference>
<dbReference type="EMBL" id="NVYO01000001">
    <property type="protein sequence ID" value="PBQ22818.1"/>
    <property type="molecule type" value="Genomic_DNA"/>
</dbReference>
<dbReference type="SUPFAM" id="SSF46785">
    <property type="entry name" value="Winged helix' DNA-binding domain"/>
    <property type="match status" value="1"/>
</dbReference>
<name>A0A0C1PVV7_LEVBR</name>
<proteinExistence type="predicted"/>
<evidence type="ECO:0000313" key="12">
    <source>
        <dbReference type="Proteomes" id="UP000676478"/>
    </source>
</evidence>
<dbReference type="PROSITE" id="PS51078">
    <property type="entry name" value="ICLR_ED"/>
    <property type="match status" value="1"/>
</dbReference>
<gene>
    <name evidence="7" type="ORF">CNR29_01825</name>
    <name evidence="6" type="ORF">JK167_13200</name>
    <name evidence="9" type="ORF">ORR04_07050</name>
    <name evidence="8" type="ORF">UCCLBBS449_0377</name>
</gene>
<dbReference type="Proteomes" id="UP001164768">
    <property type="component" value="Chromosome"/>
</dbReference>
<keyword evidence="1" id="KW-0805">Transcription regulation</keyword>
<reference evidence="8 11" key="2">
    <citation type="submission" date="2018-07" db="EMBL/GenBank/DDBJ databases">
        <authorList>
            <person name="Feyereisen M."/>
        </authorList>
    </citation>
    <scope>NUCLEOTIDE SEQUENCE [LARGE SCALE GENOMIC DNA]</scope>
    <source>
        <strain evidence="8 11">UCCLBBS449</strain>
    </source>
</reference>
<dbReference type="GO" id="GO:0003677">
    <property type="term" value="F:DNA binding"/>
    <property type="evidence" value="ECO:0007669"/>
    <property type="project" value="UniProtKB-KW"/>
</dbReference>
<dbReference type="EMBL" id="JAERKF010000025">
    <property type="protein sequence ID" value="MBS1011764.1"/>
    <property type="molecule type" value="Genomic_DNA"/>
</dbReference>
<evidence type="ECO:0000313" key="10">
    <source>
        <dbReference type="Proteomes" id="UP000217918"/>
    </source>
</evidence>
<dbReference type="Gene3D" id="1.10.10.10">
    <property type="entry name" value="Winged helix-like DNA-binding domain superfamily/Winged helix DNA-binding domain"/>
    <property type="match status" value="1"/>
</dbReference>
<dbReference type="GO" id="GO:0003700">
    <property type="term" value="F:DNA-binding transcription factor activity"/>
    <property type="evidence" value="ECO:0007669"/>
    <property type="project" value="TreeGrafter"/>
</dbReference>
<dbReference type="SUPFAM" id="SSF55781">
    <property type="entry name" value="GAF domain-like"/>
    <property type="match status" value="1"/>
</dbReference>
<dbReference type="Proteomes" id="UP000307074">
    <property type="component" value="Chromosome"/>
</dbReference>
<dbReference type="GO" id="GO:0045892">
    <property type="term" value="P:negative regulation of DNA-templated transcription"/>
    <property type="evidence" value="ECO:0007669"/>
    <property type="project" value="TreeGrafter"/>
</dbReference>
<protein>
    <submittedName>
        <fullName evidence="6">IclR family transcriptional regulator</fullName>
    </submittedName>
    <submittedName>
        <fullName evidence="8">Putative HTH-type transcriptional regulator yagI</fullName>
    </submittedName>
</protein>
<dbReference type="RefSeq" id="WP_015473204.1">
    <property type="nucleotide sequence ID" value="NZ_BJLW01000024.1"/>
</dbReference>
<evidence type="ECO:0000313" key="6">
    <source>
        <dbReference type="EMBL" id="MBS1011764.1"/>
    </source>
</evidence>
<dbReference type="SMART" id="SM00346">
    <property type="entry name" value="HTH_ICLR"/>
    <property type="match status" value="1"/>
</dbReference>
<dbReference type="InterPro" id="IPR036388">
    <property type="entry name" value="WH-like_DNA-bd_sf"/>
</dbReference>
<keyword evidence="3" id="KW-0804">Transcription</keyword>
<dbReference type="GeneID" id="56992125"/>
<evidence type="ECO:0000313" key="11">
    <source>
        <dbReference type="Proteomes" id="UP000307074"/>
    </source>
</evidence>
<feature type="domain" description="IclR-ED" evidence="5">
    <location>
        <begin position="71"/>
        <end position="252"/>
    </location>
</feature>
<reference evidence="9" key="5">
    <citation type="submission" date="2022-11" db="EMBL/GenBank/DDBJ databases">
        <title>Whole genome sequence of Levilactobacillus brevis SMB091.</title>
        <authorList>
            <person name="Kim J.-M."/>
            <person name="Kim O.-C."/>
            <person name="Choi Y.H."/>
            <person name="Han N.S."/>
            <person name="Hurh B."/>
        </authorList>
    </citation>
    <scope>NUCLEOTIDE SEQUENCE</scope>
    <source>
        <strain evidence="9">SMB091</strain>
    </source>
</reference>
<dbReference type="Gene3D" id="3.30.450.40">
    <property type="match status" value="1"/>
</dbReference>
<dbReference type="EMBL" id="CP031198">
    <property type="protein sequence ID" value="QCZ52364.1"/>
    <property type="molecule type" value="Genomic_DNA"/>
</dbReference>